<feature type="domain" description="Calcineurin-like phosphoesterase" evidence="1">
    <location>
        <begin position="34"/>
        <end position="135"/>
    </location>
</feature>
<keyword evidence="3" id="KW-1185">Reference proteome</keyword>
<accession>A0A5B9PEM0</accession>
<dbReference type="EMBL" id="CP042912">
    <property type="protein sequence ID" value="QEG23036.1"/>
    <property type="molecule type" value="Genomic_DNA"/>
</dbReference>
<dbReference type="Proteomes" id="UP000322214">
    <property type="component" value="Chromosome"/>
</dbReference>
<reference evidence="2 3" key="1">
    <citation type="submission" date="2019-08" db="EMBL/GenBank/DDBJ databases">
        <title>Deep-cultivation of Planctomycetes and their phenomic and genomic characterization uncovers novel biology.</title>
        <authorList>
            <person name="Wiegand S."/>
            <person name="Jogler M."/>
            <person name="Boedeker C."/>
            <person name="Pinto D."/>
            <person name="Vollmers J."/>
            <person name="Rivas-Marin E."/>
            <person name="Kohn T."/>
            <person name="Peeters S.H."/>
            <person name="Heuer A."/>
            <person name="Rast P."/>
            <person name="Oberbeckmann S."/>
            <person name="Bunk B."/>
            <person name="Jeske O."/>
            <person name="Meyerdierks A."/>
            <person name="Storesund J.E."/>
            <person name="Kallscheuer N."/>
            <person name="Luecker S."/>
            <person name="Lage O.M."/>
            <person name="Pohl T."/>
            <person name="Merkel B.J."/>
            <person name="Hornburger P."/>
            <person name="Mueller R.-W."/>
            <person name="Bruemmer F."/>
            <person name="Labrenz M."/>
            <person name="Spormann A.M."/>
            <person name="Op den Camp H."/>
            <person name="Overmann J."/>
            <person name="Amann R."/>
            <person name="Jetten M.S.M."/>
            <person name="Mascher T."/>
            <person name="Medema M.H."/>
            <person name="Devos D.P."/>
            <person name="Kaster A.-K."/>
            <person name="Ovreas L."/>
            <person name="Rohde M."/>
            <person name="Galperin M.Y."/>
            <person name="Jogler C."/>
        </authorList>
    </citation>
    <scope>NUCLEOTIDE SEQUENCE [LARGE SCALE GENOMIC DNA]</scope>
    <source>
        <strain evidence="2 3">FC18</strain>
    </source>
</reference>
<dbReference type="SUPFAM" id="SSF56300">
    <property type="entry name" value="Metallo-dependent phosphatases"/>
    <property type="match status" value="1"/>
</dbReference>
<dbReference type="STRING" id="980251.GCA_001642875_04031"/>
<dbReference type="InterPro" id="IPR004843">
    <property type="entry name" value="Calcineurin-like_PHP"/>
</dbReference>
<protein>
    <submittedName>
        <fullName evidence="2">Calcineurin-like phosphoesterase</fullName>
    </submittedName>
</protein>
<sequence length="225" mass="25170">MKATLDSQIELRFGDCDFVLRGDGTAFLPRHNALLVADLHLGKDASFRAAGIPVPAGINLALLAQLSLAIEQTAADSVYILGDMIHDARSMTDEVIDVVLNWRKQHAATDIILVRGNHDRHVADFPEKWQLNVQTEVVLENFELRHIVSPQTLKQNKHFQIGGHWHPVVTLGRGADRTRFPCFVVEKRSITLPAFGPFKGGFKQQPSAQSRFYPICEGKIWISRS</sequence>
<dbReference type="OrthoDB" id="9795838at2"/>
<proteinExistence type="predicted"/>
<dbReference type="Pfam" id="PF00149">
    <property type="entry name" value="Metallophos"/>
    <property type="match status" value="1"/>
</dbReference>
<evidence type="ECO:0000313" key="3">
    <source>
        <dbReference type="Proteomes" id="UP000322214"/>
    </source>
</evidence>
<dbReference type="KEGG" id="mff:MFFC18_29280"/>
<dbReference type="NCBIfam" id="TIGR04123">
    <property type="entry name" value="P_estr_lig_assc"/>
    <property type="match status" value="1"/>
</dbReference>
<dbReference type="InterPro" id="IPR024173">
    <property type="entry name" value="Pesterase_MJ0037-like"/>
</dbReference>
<dbReference type="AlphaFoldDB" id="A0A5B9PEM0"/>
<name>A0A5B9PEM0_9BACT</name>
<dbReference type="RefSeq" id="WP_084417368.1">
    <property type="nucleotide sequence ID" value="NZ_CP042912.1"/>
</dbReference>
<dbReference type="PIRSF" id="PIRSF000887">
    <property type="entry name" value="Pesterase_MJ0037"/>
    <property type="match status" value="1"/>
</dbReference>
<gene>
    <name evidence="2" type="ORF">MFFC18_29280</name>
</gene>
<evidence type="ECO:0000313" key="2">
    <source>
        <dbReference type="EMBL" id="QEG23036.1"/>
    </source>
</evidence>
<dbReference type="PANTHER" id="PTHR39323:SF1">
    <property type="entry name" value="BLR1149 PROTEIN"/>
    <property type="match status" value="1"/>
</dbReference>
<dbReference type="PANTHER" id="PTHR39323">
    <property type="entry name" value="BLR1149 PROTEIN"/>
    <property type="match status" value="1"/>
</dbReference>
<evidence type="ECO:0000259" key="1">
    <source>
        <dbReference type="Pfam" id="PF00149"/>
    </source>
</evidence>
<dbReference type="InterPro" id="IPR026336">
    <property type="entry name" value="PdeM-like"/>
</dbReference>
<dbReference type="InterPro" id="IPR029052">
    <property type="entry name" value="Metallo-depent_PP-like"/>
</dbReference>
<dbReference type="Gene3D" id="3.60.21.10">
    <property type="match status" value="1"/>
</dbReference>
<organism evidence="2 3">
    <name type="scientific">Mariniblastus fucicola</name>
    <dbReference type="NCBI Taxonomy" id="980251"/>
    <lineage>
        <taxon>Bacteria</taxon>
        <taxon>Pseudomonadati</taxon>
        <taxon>Planctomycetota</taxon>
        <taxon>Planctomycetia</taxon>
        <taxon>Pirellulales</taxon>
        <taxon>Pirellulaceae</taxon>
        <taxon>Mariniblastus</taxon>
    </lineage>
</organism>
<dbReference type="GO" id="GO:0016787">
    <property type="term" value="F:hydrolase activity"/>
    <property type="evidence" value="ECO:0007669"/>
    <property type="project" value="InterPro"/>
</dbReference>